<dbReference type="AlphaFoldDB" id="A0A367ITY7"/>
<gene>
    <name evidence="1" type="ORF">CU097_005906</name>
</gene>
<accession>A0A367ITY7</accession>
<evidence type="ECO:0008006" key="3">
    <source>
        <dbReference type="Google" id="ProtNLM"/>
    </source>
</evidence>
<dbReference type="OrthoDB" id="416253at2759"/>
<proteinExistence type="predicted"/>
<reference evidence="1 2" key="1">
    <citation type="journal article" date="2018" name="G3 (Bethesda)">
        <title>Phylogenetic and Phylogenomic Definition of Rhizopus Species.</title>
        <authorList>
            <person name="Gryganskyi A.P."/>
            <person name="Golan J."/>
            <person name="Dolatabadi S."/>
            <person name="Mondo S."/>
            <person name="Robb S."/>
            <person name="Idnurm A."/>
            <person name="Muszewska A."/>
            <person name="Steczkiewicz K."/>
            <person name="Masonjones S."/>
            <person name="Liao H.L."/>
            <person name="Gajdeczka M.T."/>
            <person name="Anike F."/>
            <person name="Vuek A."/>
            <person name="Anishchenko I.M."/>
            <person name="Voigt K."/>
            <person name="de Hoog G.S."/>
            <person name="Smith M.E."/>
            <person name="Heitman J."/>
            <person name="Vilgalys R."/>
            <person name="Stajich J.E."/>
        </authorList>
    </citation>
    <scope>NUCLEOTIDE SEQUENCE [LARGE SCALE GENOMIC DNA]</scope>
    <source>
        <strain evidence="1 2">CBS 357.93</strain>
    </source>
</reference>
<sequence length="51" mass="6094">SVNPDRIASNFKDLELKQEDFDELNTLVHQQKANRMIDPYNFWGVDVFEEH</sequence>
<comment type="caution">
    <text evidence="1">The sequence shown here is derived from an EMBL/GenBank/DDBJ whole genome shotgun (WGS) entry which is preliminary data.</text>
</comment>
<organism evidence="1 2">
    <name type="scientific">Rhizopus azygosporus</name>
    <name type="common">Rhizopus microsporus var. azygosporus</name>
    <dbReference type="NCBI Taxonomy" id="86630"/>
    <lineage>
        <taxon>Eukaryota</taxon>
        <taxon>Fungi</taxon>
        <taxon>Fungi incertae sedis</taxon>
        <taxon>Mucoromycota</taxon>
        <taxon>Mucoromycotina</taxon>
        <taxon>Mucoromycetes</taxon>
        <taxon>Mucorales</taxon>
        <taxon>Mucorineae</taxon>
        <taxon>Rhizopodaceae</taxon>
        <taxon>Rhizopus</taxon>
    </lineage>
</organism>
<protein>
    <recommendedName>
        <fullName evidence="3">Aldo/keto reductase</fullName>
    </recommendedName>
</protein>
<feature type="non-terminal residue" evidence="1">
    <location>
        <position position="1"/>
    </location>
</feature>
<keyword evidence="2" id="KW-1185">Reference proteome</keyword>
<evidence type="ECO:0000313" key="2">
    <source>
        <dbReference type="Proteomes" id="UP000252139"/>
    </source>
</evidence>
<name>A0A367ITY7_RHIAZ</name>
<evidence type="ECO:0000313" key="1">
    <source>
        <dbReference type="EMBL" id="RCH81122.1"/>
    </source>
</evidence>
<dbReference type="EMBL" id="PJQL01003574">
    <property type="protein sequence ID" value="RCH81122.1"/>
    <property type="molecule type" value="Genomic_DNA"/>
</dbReference>
<dbReference type="STRING" id="86630.A0A367ITY7"/>
<dbReference type="Proteomes" id="UP000252139">
    <property type="component" value="Unassembled WGS sequence"/>
</dbReference>